<evidence type="ECO:0000313" key="2">
    <source>
        <dbReference type="Proteomes" id="UP001304300"/>
    </source>
</evidence>
<dbReference type="KEGG" id="puo:RZN69_08000"/>
<protein>
    <submittedName>
        <fullName evidence="1">Uncharacterized protein</fullName>
    </submittedName>
</protein>
<organism evidence="1 2">
    <name type="scientific">Rubellicoccus peritrichatus</name>
    <dbReference type="NCBI Taxonomy" id="3080537"/>
    <lineage>
        <taxon>Bacteria</taxon>
        <taxon>Pseudomonadati</taxon>
        <taxon>Verrucomicrobiota</taxon>
        <taxon>Opitutia</taxon>
        <taxon>Puniceicoccales</taxon>
        <taxon>Cerasicoccaceae</taxon>
        <taxon>Rubellicoccus</taxon>
    </lineage>
</organism>
<reference evidence="1 2" key="1">
    <citation type="submission" date="2023-10" db="EMBL/GenBank/DDBJ databases">
        <title>Rubellicoccus peritrichatus gen. nov., sp. nov., isolated from an algae of coral reef tank.</title>
        <authorList>
            <person name="Luo J."/>
        </authorList>
    </citation>
    <scope>NUCLEOTIDE SEQUENCE [LARGE SCALE GENOMIC DNA]</scope>
    <source>
        <strain evidence="1 2">CR14</strain>
    </source>
</reference>
<dbReference type="AlphaFoldDB" id="A0AAQ3LFU9"/>
<accession>A0AAQ3LFU9</accession>
<dbReference type="RefSeq" id="WP_317835569.1">
    <property type="nucleotide sequence ID" value="NZ_CP136920.1"/>
</dbReference>
<evidence type="ECO:0000313" key="1">
    <source>
        <dbReference type="EMBL" id="WOO43033.1"/>
    </source>
</evidence>
<sequence length="340" mass="38602">MSLVRRQLGLLLAVALCCFGHRLLALELDYDYDGAEVVFHLIGTKPESRYNLRIIDLVTDQQIAEITEFEAGSVSGVRNSKWNPDIDEGIFRLVLEVNGEKFHLDDDELDFRTVQTEFIPVKINRRLGKLHWSLPVAALTRVIAYTDTGLKVASIRPWTFLPPGNYTESWSFKDADGVKDYRDDPQLNLYAQAYPLPSNILIIGEPLLDGFQAIDDFKNLELTNERYEFDVTLLSQGEGSQSSIQEMQGLPVLRPGDAVRVSLKESTKHAMGSKRFEVLFYWDDQFLHEETDSLNPCTFIFPNVPDFSGKQYLTVNVKDLVGGWGVKTIPVYYLPSKTLQ</sequence>
<name>A0AAQ3LFU9_9BACT</name>
<dbReference type="EMBL" id="CP136920">
    <property type="protein sequence ID" value="WOO43033.1"/>
    <property type="molecule type" value="Genomic_DNA"/>
</dbReference>
<dbReference type="Proteomes" id="UP001304300">
    <property type="component" value="Chromosome"/>
</dbReference>
<keyword evidence="2" id="KW-1185">Reference proteome</keyword>
<gene>
    <name evidence="1" type="ORF">RZN69_08000</name>
</gene>
<proteinExistence type="predicted"/>